<reference evidence="1 2" key="1">
    <citation type="journal article" date="2018" name="Mol. Biol. Evol.">
        <title>Broad Genomic Sampling Reveals a Smut Pathogenic Ancestry of the Fungal Clade Ustilaginomycotina.</title>
        <authorList>
            <person name="Kijpornyongpan T."/>
            <person name="Mondo S.J."/>
            <person name="Barry K."/>
            <person name="Sandor L."/>
            <person name="Lee J."/>
            <person name="Lipzen A."/>
            <person name="Pangilinan J."/>
            <person name="LaButti K."/>
            <person name="Hainaut M."/>
            <person name="Henrissat B."/>
            <person name="Grigoriev I.V."/>
            <person name="Spatafora J.W."/>
            <person name="Aime M.C."/>
        </authorList>
    </citation>
    <scope>NUCLEOTIDE SEQUENCE [LARGE SCALE GENOMIC DNA]</scope>
    <source>
        <strain evidence="1 2">SA 807</strain>
    </source>
</reference>
<gene>
    <name evidence="1" type="ORF">IE53DRAFT_388306</name>
</gene>
<dbReference type="EMBL" id="KZ820047">
    <property type="protein sequence ID" value="PWN49461.1"/>
    <property type="molecule type" value="Genomic_DNA"/>
</dbReference>
<evidence type="ECO:0000313" key="2">
    <source>
        <dbReference type="Proteomes" id="UP000245626"/>
    </source>
</evidence>
<organism evidence="1 2">
    <name type="scientific">Violaceomyces palustris</name>
    <dbReference type="NCBI Taxonomy" id="1673888"/>
    <lineage>
        <taxon>Eukaryota</taxon>
        <taxon>Fungi</taxon>
        <taxon>Dikarya</taxon>
        <taxon>Basidiomycota</taxon>
        <taxon>Ustilaginomycotina</taxon>
        <taxon>Ustilaginomycetes</taxon>
        <taxon>Violaceomycetales</taxon>
        <taxon>Violaceomycetaceae</taxon>
        <taxon>Violaceomyces</taxon>
    </lineage>
</organism>
<accession>A0ACD0NUJ9</accession>
<protein>
    <submittedName>
        <fullName evidence="1">S-adenosyl-L-methionine-dependent methyltransferase</fullName>
    </submittedName>
</protein>
<keyword evidence="1" id="KW-0808">Transferase</keyword>
<keyword evidence="1" id="KW-0489">Methyltransferase</keyword>
<name>A0ACD0NUJ9_9BASI</name>
<evidence type="ECO:0000313" key="1">
    <source>
        <dbReference type="EMBL" id="PWN49461.1"/>
    </source>
</evidence>
<keyword evidence="2" id="KW-1185">Reference proteome</keyword>
<sequence>MSQKGPKNEDFQTREYWDSRYEKEDGDFDWFKKYDEIRDIFLELIPSKQSRVLMLGCGNSTLSADMYADGYSNITNIDYSPVVIDKMRARHPEMAWHVMDIRELKENSAALGGLGTWDVIIDKGTMDALMAEKGSVWDPSPTVLKNVALEVDGVVELLKPKSGVFIYLTFAQKHFRQPHLERPGLWEIETRTLGDMFHYYLFICRR</sequence>
<proteinExistence type="predicted"/>
<dbReference type="Proteomes" id="UP000245626">
    <property type="component" value="Unassembled WGS sequence"/>
</dbReference>